<dbReference type="Proteomes" id="UP001354649">
    <property type="component" value="Unassembled WGS sequence"/>
</dbReference>
<proteinExistence type="predicted"/>
<dbReference type="Gene3D" id="3.40.50.300">
    <property type="entry name" value="P-loop containing nucleotide triphosphate hydrolases"/>
    <property type="match status" value="1"/>
</dbReference>
<dbReference type="InterPro" id="IPR037165">
    <property type="entry name" value="AldOxase/xan_DH_Mopterin-bd_sf"/>
</dbReference>
<accession>A0ABD5JKZ2</accession>
<dbReference type="InterPro" id="IPR008274">
    <property type="entry name" value="AldOxase/xan_DH_MoCoBD1"/>
</dbReference>
<evidence type="ECO:0000259" key="4">
    <source>
        <dbReference type="SMART" id="SM01008"/>
    </source>
</evidence>
<comment type="cofactor">
    <cofactor evidence="3">
        <name>Mo-molybdopterin cytosine dinucleotide</name>
        <dbReference type="ChEBI" id="CHEBI:71308"/>
    </cofactor>
</comment>
<dbReference type="InterPro" id="IPR027417">
    <property type="entry name" value="P-loop_NTPase"/>
</dbReference>
<dbReference type="PANTHER" id="PTHR11908">
    <property type="entry name" value="XANTHINE DEHYDROGENASE"/>
    <property type="match status" value="1"/>
</dbReference>
<gene>
    <name evidence="5" type="ORF">V2K49_39740</name>
</gene>
<dbReference type="Pfam" id="PF02738">
    <property type="entry name" value="MoCoBD_1"/>
    <property type="match status" value="1"/>
</dbReference>
<name>A0ABD5JKZ2_9ACTN</name>
<dbReference type="SUPFAM" id="SSF56003">
    <property type="entry name" value="Molybdenum cofactor-binding domain"/>
    <property type="match status" value="1"/>
</dbReference>
<evidence type="ECO:0000256" key="2">
    <source>
        <dbReference type="ARBA" id="ARBA00023002"/>
    </source>
</evidence>
<dbReference type="SMART" id="SM01008">
    <property type="entry name" value="Ald_Xan_dh_C"/>
    <property type="match status" value="1"/>
</dbReference>
<dbReference type="InterPro" id="IPR002611">
    <property type="entry name" value="IstB_ATP-bd"/>
</dbReference>
<evidence type="ECO:0000313" key="5">
    <source>
        <dbReference type="EMBL" id="MEE4589106.1"/>
    </source>
</evidence>
<dbReference type="Pfam" id="PF01315">
    <property type="entry name" value="Ald_Xan_dh_C"/>
    <property type="match status" value="1"/>
</dbReference>
<evidence type="ECO:0000256" key="1">
    <source>
        <dbReference type="ARBA" id="ARBA00022505"/>
    </source>
</evidence>
<dbReference type="InterPro" id="IPR000674">
    <property type="entry name" value="Ald_Oxase/Xan_DH_a/b"/>
</dbReference>
<dbReference type="PANTHER" id="PTHR11908:SF132">
    <property type="entry name" value="ALDEHYDE OXIDASE 1-RELATED"/>
    <property type="match status" value="1"/>
</dbReference>
<comment type="caution">
    <text evidence="5">The sequence shown here is derived from an EMBL/GenBank/DDBJ whole genome shotgun (WGS) entry which is preliminary data.</text>
</comment>
<keyword evidence="2" id="KW-0560">Oxidoreductase</keyword>
<dbReference type="SUPFAM" id="SSF54665">
    <property type="entry name" value="CO dehydrogenase molybdoprotein N-domain-like"/>
    <property type="match status" value="1"/>
</dbReference>
<protein>
    <submittedName>
        <fullName evidence="5">Molybdopterin cofactor-binding domain-containing protein</fullName>
    </submittedName>
</protein>
<reference evidence="5 6" key="1">
    <citation type="submission" date="2023-11" db="EMBL/GenBank/DDBJ databases">
        <title>30 novel species of actinomycetes from the DSMZ collection.</title>
        <authorList>
            <person name="Nouioui I."/>
        </authorList>
    </citation>
    <scope>NUCLEOTIDE SEQUENCE [LARGE SCALE GENOMIC DNA]</scope>
    <source>
        <strain evidence="5 6">DSM 41602</strain>
    </source>
</reference>
<dbReference type="Pfam" id="PF01695">
    <property type="entry name" value="IstB_IS21"/>
    <property type="match status" value="1"/>
</dbReference>
<dbReference type="EMBL" id="JAZBJQ010000042">
    <property type="protein sequence ID" value="MEE4589106.1"/>
    <property type="molecule type" value="Genomic_DNA"/>
</dbReference>
<dbReference type="AlphaFoldDB" id="A0ABD5JKZ2"/>
<keyword evidence="1" id="KW-0500">Molybdenum</keyword>
<dbReference type="SUPFAM" id="SSF52540">
    <property type="entry name" value="P-loop containing nucleoside triphosphate hydrolases"/>
    <property type="match status" value="1"/>
</dbReference>
<dbReference type="InterPro" id="IPR046867">
    <property type="entry name" value="AldOxase/xan_DH_MoCoBD2"/>
</dbReference>
<dbReference type="Gene3D" id="3.30.365.10">
    <property type="entry name" value="Aldehyde oxidase/xanthine dehydrogenase, molybdopterin binding domain"/>
    <property type="match status" value="4"/>
</dbReference>
<evidence type="ECO:0000256" key="3">
    <source>
        <dbReference type="ARBA" id="ARBA00053029"/>
    </source>
</evidence>
<dbReference type="Gene3D" id="3.90.1170.50">
    <property type="entry name" value="Aldehyde oxidase/xanthine dehydrogenase, a/b hammerhead"/>
    <property type="match status" value="1"/>
</dbReference>
<dbReference type="InterPro" id="IPR016208">
    <property type="entry name" value="Ald_Oxase/xanthine_DH-like"/>
</dbReference>
<dbReference type="GO" id="GO:0016491">
    <property type="term" value="F:oxidoreductase activity"/>
    <property type="evidence" value="ECO:0007669"/>
    <property type="project" value="UniProtKB-KW"/>
</dbReference>
<evidence type="ECO:0000313" key="6">
    <source>
        <dbReference type="Proteomes" id="UP001354649"/>
    </source>
</evidence>
<dbReference type="InterPro" id="IPR036856">
    <property type="entry name" value="Ald_Oxase/Xan_DH_a/b_sf"/>
</dbReference>
<organism evidence="5 6">
    <name type="scientific">Streptomyces antimycoticus</name>
    <dbReference type="NCBI Taxonomy" id="68175"/>
    <lineage>
        <taxon>Bacteria</taxon>
        <taxon>Bacillati</taxon>
        <taxon>Actinomycetota</taxon>
        <taxon>Actinomycetes</taxon>
        <taxon>Kitasatosporales</taxon>
        <taxon>Streptomycetaceae</taxon>
        <taxon>Streptomyces</taxon>
        <taxon>Streptomyces violaceusniger group</taxon>
    </lineage>
</organism>
<dbReference type="Pfam" id="PF20256">
    <property type="entry name" value="MoCoBD_2"/>
    <property type="match status" value="1"/>
</dbReference>
<sequence length="947" mass="102221">MERANGYRLGMRACQAGHHVAFATAAEWVDRLAAAHQAGNLAAELTRLGRYPLIVVDEVGYIPFGSEAVNLFFQLISNRYERASVIVTSNKPFGRWGEVFGDEAVAAAMIDRLVVMAGALRVIHALCLKPCLSWAIWGPLLPSLLAACGRRRKRTPTLSGVTVVWSPQYLEPARGAAVYQWTRREDERLLTGKGRYVADIEVPDCLDAVFVRSKVGHGVLRAVDCSAAREVPGVVGAWSAADLMGVPPCAHAAANLQDLPPVPHTVLAKLSSDEAVVGREWPALVKERVRYAGEAVAVVVGEDRYRAEDGAAEVTFQVDPLPAMVTPSAAAADSTLLFEGLSNIVLQGETGKPIEEKVWQDAAAVVEGRYRQNLLMPTPMECRTILAVPEGDRLTVWSGHQMPHRLRRELAALLGWSQEQVRVVVPDTGGAFGSKSASFPEFVVVAFLAVKLQRPVRWIEDRLESMLVATRGRGQDQHARLAADADGRLLAYELHIDADVGAYPHLGVGLPMQTAWMATGAYRTPQVHATVRSILTNTILTYPYRGAGRPEAVIALERCMDLMARRLGIDPADLRRRNFIPPESFPYQTPTGRTYDGGEYARALDLALETVEYDTWRAEQTRRRTDPTAKPLGIGLSCYVERSGGEPGGLHEFGSVEVSQDGTITARCGAASSGQSHETVFPALVAKTLGVDEQRVRLIEGDTDEQPQGLGSFASRTAQVAGAMLQHASHLVIEEAKQRAANLWDLPLEQVEWSDGTVHAVHDGSAAMDIGELVKATGPLRVEDRFETGMAFPFGTHVAVAEVDPELGTVQLLKVVAVDDCGVVLNPDIVRAQALGSALQGIGQALYEAIPYDDDGVPMLANGLLDYLLPTYTELPPIEVKDTCTPSPSSPLGAKGAGESGCIGLPAAVVNAVVDALQPADCDLLQMPLTPDVVWRAAQAPKREEAR</sequence>
<dbReference type="FunFam" id="3.30.365.10:FF:000001">
    <property type="entry name" value="Xanthine dehydrogenase oxidase"/>
    <property type="match status" value="1"/>
</dbReference>
<feature type="domain" description="Aldehyde oxidase/xanthine dehydrogenase a/b hammerhead" evidence="4">
    <location>
        <begin position="191"/>
        <end position="322"/>
    </location>
</feature>